<gene>
    <name evidence="2" type="ORF">K505DRAFT_232217</name>
</gene>
<feature type="compositionally biased region" description="Low complexity" evidence="1">
    <location>
        <begin position="175"/>
        <end position="213"/>
    </location>
</feature>
<accession>A0A6A6XRS6</accession>
<dbReference type="AlphaFoldDB" id="A0A6A6XRS6"/>
<evidence type="ECO:0000313" key="3">
    <source>
        <dbReference type="Proteomes" id="UP000799757"/>
    </source>
</evidence>
<dbReference type="OrthoDB" id="3944128at2759"/>
<organism evidence="2 3">
    <name type="scientific">Melanomma pulvis-pyrius CBS 109.77</name>
    <dbReference type="NCBI Taxonomy" id="1314802"/>
    <lineage>
        <taxon>Eukaryota</taxon>
        <taxon>Fungi</taxon>
        <taxon>Dikarya</taxon>
        <taxon>Ascomycota</taxon>
        <taxon>Pezizomycotina</taxon>
        <taxon>Dothideomycetes</taxon>
        <taxon>Pleosporomycetidae</taxon>
        <taxon>Pleosporales</taxon>
        <taxon>Melanommataceae</taxon>
        <taxon>Melanomma</taxon>
    </lineage>
</organism>
<proteinExistence type="predicted"/>
<feature type="non-terminal residue" evidence="2">
    <location>
        <position position="1"/>
    </location>
</feature>
<reference evidence="2" key="1">
    <citation type="journal article" date="2020" name="Stud. Mycol.">
        <title>101 Dothideomycetes genomes: a test case for predicting lifestyles and emergence of pathogens.</title>
        <authorList>
            <person name="Haridas S."/>
            <person name="Albert R."/>
            <person name="Binder M."/>
            <person name="Bloem J."/>
            <person name="Labutti K."/>
            <person name="Salamov A."/>
            <person name="Andreopoulos B."/>
            <person name="Baker S."/>
            <person name="Barry K."/>
            <person name="Bills G."/>
            <person name="Bluhm B."/>
            <person name="Cannon C."/>
            <person name="Castanera R."/>
            <person name="Culley D."/>
            <person name="Daum C."/>
            <person name="Ezra D."/>
            <person name="Gonzalez J."/>
            <person name="Henrissat B."/>
            <person name="Kuo A."/>
            <person name="Liang C."/>
            <person name="Lipzen A."/>
            <person name="Lutzoni F."/>
            <person name="Magnuson J."/>
            <person name="Mondo S."/>
            <person name="Nolan M."/>
            <person name="Ohm R."/>
            <person name="Pangilinan J."/>
            <person name="Park H.-J."/>
            <person name="Ramirez L."/>
            <person name="Alfaro M."/>
            <person name="Sun H."/>
            <person name="Tritt A."/>
            <person name="Yoshinaga Y."/>
            <person name="Zwiers L.-H."/>
            <person name="Turgeon B."/>
            <person name="Goodwin S."/>
            <person name="Spatafora J."/>
            <person name="Crous P."/>
            <person name="Grigoriev I."/>
        </authorList>
    </citation>
    <scope>NUCLEOTIDE SEQUENCE</scope>
    <source>
        <strain evidence="2">CBS 109.77</strain>
    </source>
</reference>
<protein>
    <submittedName>
        <fullName evidence="2">Uncharacterized protein</fullName>
    </submittedName>
</protein>
<dbReference type="EMBL" id="MU001774">
    <property type="protein sequence ID" value="KAF2798913.1"/>
    <property type="molecule type" value="Genomic_DNA"/>
</dbReference>
<feature type="region of interest" description="Disordered" evidence="1">
    <location>
        <begin position="170"/>
        <end position="221"/>
    </location>
</feature>
<dbReference type="Proteomes" id="UP000799757">
    <property type="component" value="Unassembled WGS sequence"/>
</dbReference>
<evidence type="ECO:0000313" key="2">
    <source>
        <dbReference type="EMBL" id="KAF2798913.1"/>
    </source>
</evidence>
<keyword evidence="3" id="KW-1185">Reference proteome</keyword>
<evidence type="ECO:0000256" key="1">
    <source>
        <dbReference type="SAM" id="MobiDB-lite"/>
    </source>
</evidence>
<sequence length="259" mass="25395">QTISATVVGGSTLFVLAPGQTLTAGGVLTVDGTTYSMPADGSGSTIVVNGVTSTLDAPAFILGPGQTLMPGGVITISGTTYSMPASASGTLVVINGVTTTLGQAPITAAAALTIDGKTYSATVRDGTTEYVLGPGTTLKPGESITVSGTTYFLDPKGTALVVNGKTSSIPKVPASNSATTTRSASRSKSTTSGSSISSSGSSSSESSSSTTNERAPGNFIASGIGISKTGGAVVGRGEGLDKWGEGVIIGMAGWLLMLL</sequence>
<name>A0A6A6XRS6_9PLEO</name>